<keyword evidence="2" id="KW-1185">Reference proteome</keyword>
<evidence type="ECO:0000313" key="2">
    <source>
        <dbReference type="Proteomes" id="UP001138997"/>
    </source>
</evidence>
<organism evidence="1 2">
    <name type="scientific">Kineosporia babensis</name>
    <dbReference type="NCBI Taxonomy" id="499548"/>
    <lineage>
        <taxon>Bacteria</taxon>
        <taxon>Bacillati</taxon>
        <taxon>Actinomycetota</taxon>
        <taxon>Actinomycetes</taxon>
        <taxon>Kineosporiales</taxon>
        <taxon>Kineosporiaceae</taxon>
        <taxon>Kineosporia</taxon>
    </lineage>
</organism>
<comment type="caution">
    <text evidence="1">The sequence shown here is derived from an EMBL/GenBank/DDBJ whole genome shotgun (WGS) entry which is preliminary data.</text>
</comment>
<protein>
    <submittedName>
        <fullName evidence="1">Uncharacterized protein</fullName>
    </submittedName>
</protein>
<dbReference type="AlphaFoldDB" id="A0A9X1NPW6"/>
<proteinExistence type="predicted"/>
<sequence length="161" mass="18143">MNYRYGDQPERLPRSMIRPIRSPRPGKLVSWVGATGVEFLSEEDFHRFDREALGPFPRNSDGSVDWSQVPEEFVLEACWADEFAWSEVGSKWLDSATENIIFCWGGGRPSIRLSPDMLEQHLPAVVEGIQEFCIYAPEVGILVEKTPFAGVTVARIPAKDT</sequence>
<accession>A0A9X1NPW6</accession>
<gene>
    <name evidence="1" type="ORF">LR394_40055</name>
</gene>
<name>A0A9X1NPW6_9ACTN</name>
<dbReference type="RefSeq" id="WP_231449957.1">
    <property type="nucleotide sequence ID" value="NZ_JAJOMB010000042.1"/>
</dbReference>
<dbReference type="EMBL" id="JAJOMB010000042">
    <property type="protein sequence ID" value="MCD5317106.1"/>
    <property type="molecule type" value="Genomic_DNA"/>
</dbReference>
<evidence type="ECO:0000313" key="1">
    <source>
        <dbReference type="EMBL" id="MCD5317106.1"/>
    </source>
</evidence>
<reference evidence="1" key="1">
    <citation type="submission" date="2021-11" db="EMBL/GenBank/DDBJ databases">
        <title>Streptomyces corallinus and Kineosporia corallina sp. nov., two new coral-derived marine actinobacteria.</title>
        <authorList>
            <person name="Buangrab K."/>
            <person name="Sutthacheep M."/>
            <person name="Yeemin T."/>
            <person name="Harunari E."/>
            <person name="Igarashi Y."/>
            <person name="Sripreechasak P."/>
            <person name="Kanchanasin P."/>
            <person name="Tanasupawat S."/>
            <person name="Phongsopitanun W."/>
        </authorList>
    </citation>
    <scope>NUCLEOTIDE SEQUENCE</scope>
    <source>
        <strain evidence="1">JCM 31032</strain>
    </source>
</reference>
<dbReference type="Proteomes" id="UP001138997">
    <property type="component" value="Unassembled WGS sequence"/>
</dbReference>